<organism evidence="1 2">
    <name type="scientific">Dyella ginsengisoli</name>
    <dbReference type="NCBI Taxonomy" id="363848"/>
    <lineage>
        <taxon>Bacteria</taxon>
        <taxon>Pseudomonadati</taxon>
        <taxon>Pseudomonadota</taxon>
        <taxon>Gammaproteobacteria</taxon>
        <taxon>Lysobacterales</taxon>
        <taxon>Rhodanobacteraceae</taxon>
        <taxon>Dyella</taxon>
    </lineage>
</organism>
<comment type="caution">
    <text evidence="1">The sequence shown here is derived from an EMBL/GenBank/DDBJ whole genome shotgun (WGS) entry which is preliminary data.</text>
</comment>
<dbReference type="RefSeq" id="WP_181303102.1">
    <property type="nucleotide sequence ID" value="NZ_JADIKM010000001.1"/>
</dbReference>
<dbReference type="Proteomes" id="UP001620460">
    <property type="component" value="Unassembled WGS sequence"/>
</dbReference>
<evidence type="ECO:0000313" key="1">
    <source>
        <dbReference type="EMBL" id="MFK2902847.1"/>
    </source>
</evidence>
<accession>A0ABW8JP08</accession>
<proteinExistence type="predicted"/>
<dbReference type="EMBL" id="JADIKM010000001">
    <property type="protein sequence ID" value="MFK2902847.1"/>
    <property type="molecule type" value="Genomic_DNA"/>
</dbReference>
<gene>
    <name evidence="1" type="ORF">ISP17_02635</name>
</gene>
<evidence type="ECO:0000313" key="2">
    <source>
        <dbReference type="Proteomes" id="UP001620460"/>
    </source>
</evidence>
<sequence length="243" mass="26620">MFLHLGSPPKGPPPPFEAWSVRQLKILDKAIVLAWGRSMAAPLGRALLASGTEVQITAMLQDALTALLNSGALPGFSTSLYGPPIRGQEMEDYSGARLEKRPDLTITRLSARPVMNHNAMFYECKILGRGRTIDHYIAQGVARFEKGHYAWAMPHAGMIGYLVTDSNQNAKSTLVERWMHPTSPASCAPIAKVQEDGSAPTIAISTHARNFMLRNGELPGPIALRHLWLSERSTMAIPKKRSV</sequence>
<keyword evidence="2" id="KW-1185">Reference proteome</keyword>
<evidence type="ECO:0008006" key="3">
    <source>
        <dbReference type="Google" id="ProtNLM"/>
    </source>
</evidence>
<protein>
    <recommendedName>
        <fullName evidence="3">Restriction endonuclease</fullName>
    </recommendedName>
</protein>
<reference evidence="1 2" key="1">
    <citation type="submission" date="2020-10" db="EMBL/GenBank/DDBJ databases">
        <title>Phylogeny of dyella-like bacteria.</title>
        <authorList>
            <person name="Fu J."/>
        </authorList>
    </citation>
    <scope>NUCLEOTIDE SEQUENCE [LARGE SCALE GENOMIC DNA]</scope>
    <source>
        <strain evidence="1 2">Gsoil3046</strain>
    </source>
</reference>
<name>A0ABW8JP08_9GAMM</name>